<dbReference type="AlphaFoldDB" id="A0A8J5VYM3"/>
<organism evidence="7 8">
    <name type="scientific">Zizania palustris</name>
    <name type="common">Northern wild rice</name>
    <dbReference type="NCBI Taxonomy" id="103762"/>
    <lineage>
        <taxon>Eukaryota</taxon>
        <taxon>Viridiplantae</taxon>
        <taxon>Streptophyta</taxon>
        <taxon>Embryophyta</taxon>
        <taxon>Tracheophyta</taxon>
        <taxon>Spermatophyta</taxon>
        <taxon>Magnoliopsida</taxon>
        <taxon>Liliopsida</taxon>
        <taxon>Poales</taxon>
        <taxon>Poaceae</taxon>
        <taxon>BOP clade</taxon>
        <taxon>Oryzoideae</taxon>
        <taxon>Oryzeae</taxon>
        <taxon>Zizaniinae</taxon>
        <taxon>Zizania</taxon>
    </lineage>
</organism>
<dbReference type="GO" id="GO:0016282">
    <property type="term" value="C:eukaryotic 43S preinitiation complex"/>
    <property type="evidence" value="ECO:0007669"/>
    <property type="project" value="UniProtKB-UniRule"/>
</dbReference>
<dbReference type="FunFam" id="3.40.140.10:FF:000023">
    <property type="entry name" value="Eukaryotic translation initiation factor 3 subunit H"/>
    <property type="match status" value="1"/>
</dbReference>
<dbReference type="HAMAP" id="MF_03007">
    <property type="entry name" value="eIF3h"/>
    <property type="match status" value="1"/>
</dbReference>
<evidence type="ECO:0000256" key="3">
    <source>
        <dbReference type="ARBA" id="ARBA00022917"/>
    </source>
</evidence>
<dbReference type="Proteomes" id="UP000729402">
    <property type="component" value="Unassembled WGS sequence"/>
</dbReference>
<keyword evidence="3 4" id="KW-0648">Protein biosynthesis</keyword>
<dbReference type="PROSITE" id="PS50249">
    <property type="entry name" value="MPN"/>
    <property type="match status" value="1"/>
</dbReference>
<reference evidence="7" key="1">
    <citation type="journal article" date="2021" name="bioRxiv">
        <title>Whole Genome Assembly and Annotation of Northern Wild Rice, Zizania palustris L., Supports a Whole Genome Duplication in the Zizania Genus.</title>
        <authorList>
            <person name="Haas M."/>
            <person name="Kono T."/>
            <person name="Macchietto M."/>
            <person name="Millas R."/>
            <person name="McGilp L."/>
            <person name="Shao M."/>
            <person name="Duquette J."/>
            <person name="Hirsch C.N."/>
            <person name="Kimball J."/>
        </authorList>
    </citation>
    <scope>NUCLEOTIDE SEQUENCE</scope>
    <source>
        <tissue evidence="7">Fresh leaf tissue</tissue>
    </source>
</reference>
<comment type="caution">
    <text evidence="7">The sequence shown here is derived from an EMBL/GenBank/DDBJ whole genome shotgun (WGS) entry which is preliminary data.</text>
</comment>
<dbReference type="OrthoDB" id="10265695at2759"/>
<evidence type="ECO:0000259" key="6">
    <source>
        <dbReference type="PROSITE" id="PS50249"/>
    </source>
</evidence>
<evidence type="ECO:0000313" key="7">
    <source>
        <dbReference type="EMBL" id="KAG8063933.1"/>
    </source>
</evidence>
<gene>
    <name evidence="7" type="ORF">GUJ93_ZPchr0004g39836</name>
</gene>
<dbReference type="InterPro" id="IPR045810">
    <property type="entry name" value="eIF3h_C"/>
</dbReference>
<sequence length="312" mass="35124">MANPAQAAGGRSFLQAVSTVTEAPSPLRVVQMEGLAVLKIIKHCEEFAPALVTGQLLGLDVGSVLEVTNCFPFPMREDDEEADADGANYQLEMMRCLREVNVDNNTVGWYQSCLLGSFQTVELIETFMNYQENIRRCVCIVYDPSRSNQGVLALKALKLTDSFMDLYRNNGLTGEKLREKNYHGLIFLRRYRFKVSNSALVSAFMTELEPDSPVSQNKTSSNITIATSRDNSPSSRHGFKREGKRTCQEKQLERAIARRRSIQSIFKPIPEPSRLEGYLVTNQISSYCNHINGVAGQNFNRLYLMKGLQEED</sequence>
<keyword evidence="2 4" id="KW-0396">Initiation factor</keyword>
<dbReference type="CDD" id="cd08065">
    <property type="entry name" value="MPN_eIF3h"/>
    <property type="match status" value="1"/>
</dbReference>
<feature type="domain" description="MPN" evidence="6">
    <location>
        <begin position="30"/>
        <end position="163"/>
    </location>
</feature>
<evidence type="ECO:0000256" key="2">
    <source>
        <dbReference type="ARBA" id="ARBA00022540"/>
    </source>
</evidence>
<dbReference type="InterPro" id="IPR000555">
    <property type="entry name" value="JAMM/MPN+_dom"/>
</dbReference>
<comment type="subunit">
    <text evidence="4">Component of the eukaryotic translation initiation factor 3 (eIF-3) complex.</text>
</comment>
<evidence type="ECO:0000256" key="5">
    <source>
        <dbReference type="SAM" id="MobiDB-lite"/>
    </source>
</evidence>
<feature type="region of interest" description="Disordered" evidence="5">
    <location>
        <begin position="211"/>
        <end position="245"/>
    </location>
</feature>
<keyword evidence="8" id="KW-1185">Reference proteome</keyword>
<accession>A0A8J5VYM3</accession>
<dbReference type="GO" id="GO:0008237">
    <property type="term" value="F:metallopeptidase activity"/>
    <property type="evidence" value="ECO:0007669"/>
    <property type="project" value="InterPro"/>
</dbReference>
<dbReference type="InterPro" id="IPR050242">
    <property type="entry name" value="JAMM_MPN+_peptidase_M67A"/>
</dbReference>
<dbReference type="InterPro" id="IPR027524">
    <property type="entry name" value="eIF3h"/>
</dbReference>
<comment type="subcellular location">
    <subcellularLocation>
        <location evidence="4">Cytoplasm</location>
    </subcellularLocation>
</comment>
<dbReference type="Pfam" id="PF01398">
    <property type="entry name" value="JAB"/>
    <property type="match status" value="1"/>
</dbReference>
<evidence type="ECO:0000256" key="4">
    <source>
        <dbReference type="HAMAP-Rule" id="MF_03007"/>
    </source>
</evidence>
<reference evidence="7" key="2">
    <citation type="submission" date="2021-02" db="EMBL/GenBank/DDBJ databases">
        <authorList>
            <person name="Kimball J.A."/>
            <person name="Haas M.W."/>
            <person name="Macchietto M."/>
            <person name="Kono T."/>
            <person name="Duquette J."/>
            <person name="Shao M."/>
        </authorList>
    </citation>
    <scope>NUCLEOTIDE SEQUENCE</scope>
    <source>
        <tissue evidence="7">Fresh leaf tissue</tissue>
    </source>
</reference>
<dbReference type="GO" id="GO:0005852">
    <property type="term" value="C:eukaryotic translation initiation factor 3 complex"/>
    <property type="evidence" value="ECO:0007669"/>
    <property type="project" value="UniProtKB-UniRule"/>
</dbReference>
<dbReference type="Pfam" id="PF19445">
    <property type="entry name" value="eIF3h_C"/>
    <property type="match status" value="2"/>
</dbReference>
<evidence type="ECO:0000313" key="8">
    <source>
        <dbReference type="Proteomes" id="UP000729402"/>
    </source>
</evidence>
<evidence type="ECO:0000256" key="1">
    <source>
        <dbReference type="ARBA" id="ARBA00022490"/>
    </source>
</evidence>
<dbReference type="SMART" id="SM00232">
    <property type="entry name" value="JAB_MPN"/>
    <property type="match status" value="1"/>
</dbReference>
<comment type="function">
    <text evidence="4">Component of the eukaryotic translation initiation factor 3 (eIF-3) complex, which is involved in protein synthesis of a specialized repertoire of mRNAs and, together with other initiation factors, stimulates binding of mRNA and methionyl-tRNAi to the 40S ribosome. The eIF-3 complex specifically targets and initiates translation of a subset of mRNAs involved in cell proliferation.</text>
</comment>
<protein>
    <recommendedName>
        <fullName evidence="4">Eukaryotic translation initiation factor 3 subunit H</fullName>
        <shortName evidence="4">eIF3h</shortName>
    </recommendedName>
</protein>
<feature type="compositionally biased region" description="Polar residues" evidence="5">
    <location>
        <begin position="213"/>
        <end position="235"/>
    </location>
</feature>
<comment type="similarity">
    <text evidence="4">Belongs to the eIF-3 subunit H family.</text>
</comment>
<dbReference type="EMBL" id="JAAALK010000285">
    <property type="protein sequence ID" value="KAG8063933.1"/>
    <property type="molecule type" value="Genomic_DNA"/>
</dbReference>
<dbReference type="InterPro" id="IPR037518">
    <property type="entry name" value="MPN"/>
</dbReference>
<keyword evidence="1 4" id="KW-0963">Cytoplasm</keyword>
<dbReference type="GO" id="GO:0033290">
    <property type="term" value="C:eukaryotic 48S preinitiation complex"/>
    <property type="evidence" value="ECO:0007669"/>
    <property type="project" value="UniProtKB-UniRule"/>
</dbReference>
<dbReference type="PANTHER" id="PTHR10410">
    <property type="entry name" value="EUKARYOTIC TRANSLATION INITIATION FACTOR 3 -RELATED"/>
    <property type="match status" value="1"/>
</dbReference>
<proteinExistence type="inferred from homology"/>
<name>A0A8J5VYM3_ZIZPA</name>
<dbReference type="GO" id="GO:0003743">
    <property type="term" value="F:translation initiation factor activity"/>
    <property type="evidence" value="ECO:0007669"/>
    <property type="project" value="UniProtKB-UniRule"/>
</dbReference>
<dbReference type="GO" id="GO:0001732">
    <property type="term" value="P:formation of cytoplasmic translation initiation complex"/>
    <property type="evidence" value="ECO:0007669"/>
    <property type="project" value="UniProtKB-UniRule"/>
</dbReference>